<comment type="caution">
    <text evidence="5">The sequence shown here is derived from an EMBL/GenBank/DDBJ whole genome shotgun (WGS) entry which is preliminary data.</text>
</comment>
<evidence type="ECO:0000256" key="3">
    <source>
        <dbReference type="ARBA" id="ARBA00022833"/>
    </source>
</evidence>
<organism evidence="5 6">
    <name type="scientific">Ollibium composti</name>
    <dbReference type="NCBI Taxonomy" id="2675109"/>
    <lineage>
        <taxon>Bacteria</taxon>
        <taxon>Pseudomonadati</taxon>
        <taxon>Pseudomonadota</taxon>
        <taxon>Alphaproteobacteria</taxon>
        <taxon>Hyphomicrobiales</taxon>
        <taxon>Phyllobacteriaceae</taxon>
        <taxon>Ollibium</taxon>
    </lineage>
</organism>
<name>A0ABY2Q9E9_9HYPH</name>
<dbReference type="InterPro" id="IPR052355">
    <property type="entry name" value="CENP-V-like"/>
</dbReference>
<gene>
    <name evidence="5" type="ORF">E6C48_07185</name>
</gene>
<proteinExistence type="inferred from homology"/>
<accession>A0ABY2Q9E9</accession>
<evidence type="ECO:0000259" key="4">
    <source>
        <dbReference type="PROSITE" id="PS51891"/>
    </source>
</evidence>
<evidence type="ECO:0000313" key="5">
    <source>
        <dbReference type="EMBL" id="THF58388.1"/>
    </source>
</evidence>
<dbReference type="RefSeq" id="WP_136355554.1">
    <property type="nucleotide sequence ID" value="NZ_SSNY01000003.1"/>
</dbReference>
<dbReference type="Pfam" id="PF04828">
    <property type="entry name" value="GFA"/>
    <property type="match status" value="1"/>
</dbReference>
<dbReference type="PANTHER" id="PTHR28620:SF1">
    <property type="entry name" value="CENP-V_GFA DOMAIN-CONTAINING PROTEIN"/>
    <property type="match status" value="1"/>
</dbReference>
<protein>
    <submittedName>
        <fullName evidence="5">GFA family protein</fullName>
    </submittedName>
</protein>
<keyword evidence="6" id="KW-1185">Reference proteome</keyword>
<feature type="domain" description="CENP-V/GFA" evidence="4">
    <location>
        <begin position="3"/>
        <end position="121"/>
    </location>
</feature>
<dbReference type="PROSITE" id="PS51891">
    <property type="entry name" value="CENP_V_GFA"/>
    <property type="match status" value="1"/>
</dbReference>
<dbReference type="Proteomes" id="UP000306441">
    <property type="component" value="Unassembled WGS sequence"/>
</dbReference>
<dbReference type="Gene3D" id="2.170.150.70">
    <property type="match status" value="1"/>
</dbReference>
<keyword evidence="3" id="KW-0862">Zinc</keyword>
<sequence length="121" mass="13616">MPLKGSCHCKATVFEVTQAPVSVTRCTYSICSKKGALWAYYSPDEVRIAPQRSSATYRWQSMTVKHNFCPTCGCTTFTESPDWSTGEPNFDNMRIAVNARLFDDFDLDAVETVTIDGKNLW</sequence>
<keyword evidence="2" id="KW-0479">Metal-binding</keyword>
<evidence type="ECO:0000256" key="2">
    <source>
        <dbReference type="ARBA" id="ARBA00022723"/>
    </source>
</evidence>
<dbReference type="PANTHER" id="PTHR28620">
    <property type="entry name" value="CENTROMERE PROTEIN V"/>
    <property type="match status" value="1"/>
</dbReference>
<evidence type="ECO:0000313" key="6">
    <source>
        <dbReference type="Proteomes" id="UP000306441"/>
    </source>
</evidence>
<dbReference type="EMBL" id="SSNY01000003">
    <property type="protein sequence ID" value="THF58388.1"/>
    <property type="molecule type" value="Genomic_DNA"/>
</dbReference>
<comment type="similarity">
    <text evidence="1">Belongs to the Gfa family.</text>
</comment>
<reference evidence="5 6" key="1">
    <citation type="submission" date="2019-04" db="EMBL/GenBank/DDBJ databases">
        <title>Mesorhizobium composti sp. nov., isolated from compost.</title>
        <authorList>
            <person name="Lin S.-Y."/>
            <person name="Hameed A."/>
            <person name="Hsieh Y.-T."/>
            <person name="Young C.-C."/>
        </authorList>
    </citation>
    <scope>NUCLEOTIDE SEQUENCE [LARGE SCALE GENOMIC DNA]</scope>
    <source>
        <strain evidence="5 6">CC-YTH430</strain>
    </source>
</reference>
<dbReference type="InterPro" id="IPR006913">
    <property type="entry name" value="CENP-V/GFA"/>
</dbReference>
<dbReference type="InterPro" id="IPR011057">
    <property type="entry name" value="Mss4-like_sf"/>
</dbReference>
<dbReference type="SUPFAM" id="SSF51316">
    <property type="entry name" value="Mss4-like"/>
    <property type="match status" value="1"/>
</dbReference>
<evidence type="ECO:0000256" key="1">
    <source>
        <dbReference type="ARBA" id="ARBA00005495"/>
    </source>
</evidence>